<evidence type="ECO:0000313" key="2">
    <source>
        <dbReference type="Proteomes" id="UP000799776"/>
    </source>
</evidence>
<organism evidence="1 2">
    <name type="scientific">Saccharata proteae CBS 121410</name>
    <dbReference type="NCBI Taxonomy" id="1314787"/>
    <lineage>
        <taxon>Eukaryota</taxon>
        <taxon>Fungi</taxon>
        <taxon>Dikarya</taxon>
        <taxon>Ascomycota</taxon>
        <taxon>Pezizomycotina</taxon>
        <taxon>Dothideomycetes</taxon>
        <taxon>Dothideomycetes incertae sedis</taxon>
        <taxon>Botryosphaeriales</taxon>
        <taxon>Saccharataceae</taxon>
        <taxon>Saccharata</taxon>
    </lineage>
</organism>
<protein>
    <submittedName>
        <fullName evidence="1">Uncharacterized protein</fullName>
    </submittedName>
</protein>
<accession>A0A9P4LX40</accession>
<comment type="caution">
    <text evidence="1">The sequence shown here is derived from an EMBL/GenBank/DDBJ whole genome shotgun (WGS) entry which is preliminary data.</text>
</comment>
<dbReference type="EMBL" id="ML978713">
    <property type="protein sequence ID" value="KAF2090206.1"/>
    <property type="molecule type" value="Genomic_DNA"/>
</dbReference>
<gene>
    <name evidence="1" type="ORF">K490DRAFT_54604</name>
</gene>
<proteinExistence type="predicted"/>
<sequence length="154" mass="17807">MLTLCQRCALDGTVDYRTKVPRWTNESKKPSCKIETMRIILKKDGSNFRSWRMGLIGKLAKPGLIGYIFHDIEEIRPVHEPTKPDASSTITDEEYAAEAQKWYLNNIFAWEILYLRLDESLQFFCADETATAKEIYDRIARIYGPIELLGDGRI</sequence>
<keyword evidence="2" id="KW-1185">Reference proteome</keyword>
<dbReference type="AlphaFoldDB" id="A0A9P4LX40"/>
<name>A0A9P4LX40_9PEZI</name>
<dbReference type="Proteomes" id="UP000799776">
    <property type="component" value="Unassembled WGS sequence"/>
</dbReference>
<reference evidence="1" key="1">
    <citation type="journal article" date="2020" name="Stud. Mycol.">
        <title>101 Dothideomycetes genomes: a test case for predicting lifestyles and emergence of pathogens.</title>
        <authorList>
            <person name="Haridas S."/>
            <person name="Albert R."/>
            <person name="Binder M."/>
            <person name="Bloem J."/>
            <person name="Labutti K."/>
            <person name="Salamov A."/>
            <person name="Andreopoulos B."/>
            <person name="Baker S."/>
            <person name="Barry K."/>
            <person name="Bills G."/>
            <person name="Bluhm B."/>
            <person name="Cannon C."/>
            <person name="Castanera R."/>
            <person name="Culley D."/>
            <person name="Daum C."/>
            <person name="Ezra D."/>
            <person name="Gonzalez J."/>
            <person name="Henrissat B."/>
            <person name="Kuo A."/>
            <person name="Liang C."/>
            <person name="Lipzen A."/>
            <person name="Lutzoni F."/>
            <person name="Magnuson J."/>
            <person name="Mondo S."/>
            <person name="Nolan M."/>
            <person name="Ohm R."/>
            <person name="Pangilinan J."/>
            <person name="Park H.-J."/>
            <person name="Ramirez L."/>
            <person name="Alfaro M."/>
            <person name="Sun H."/>
            <person name="Tritt A."/>
            <person name="Yoshinaga Y."/>
            <person name="Zwiers L.-H."/>
            <person name="Turgeon B."/>
            <person name="Goodwin S."/>
            <person name="Spatafora J."/>
            <person name="Crous P."/>
            <person name="Grigoriev I."/>
        </authorList>
    </citation>
    <scope>NUCLEOTIDE SEQUENCE</scope>
    <source>
        <strain evidence="1">CBS 121410</strain>
    </source>
</reference>
<evidence type="ECO:0000313" key="1">
    <source>
        <dbReference type="EMBL" id="KAF2090206.1"/>
    </source>
</evidence>